<organism evidence="3 4">
    <name type="scientific">Escherichia coli</name>
    <dbReference type="NCBI Taxonomy" id="562"/>
    <lineage>
        <taxon>Bacteria</taxon>
        <taxon>Pseudomonadati</taxon>
        <taxon>Pseudomonadota</taxon>
        <taxon>Gammaproteobacteria</taxon>
        <taxon>Enterobacterales</taxon>
        <taxon>Enterobacteriaceae</taxon>
        <taxon>Escherichia</taxon>
    </lineage>
</organism>
<accession>A0A2X1J6G1</accession>
<dbReference type="AlphaFoldDB" id="A0A2X1J6G1"/>
<reference evidence="3 4" key="1">
    <citation type="submission" date="2018-06" db="EMBL/GenBank/DDBJ databases">
        <authorList>
            <consortium name="Pathogen Informatics"/>
            <person name="Doyle S."/>
        </authorList>
    </citation>
    <scope>NUCLEOTIDE SEQUENCE [LARGE SCALE GENOMIC DNA]</scope>
    <source>
        <strain evidence="3 4">NCTC11126</strain>
    </source>
</reference>
<protein>
    <submittedName>
        <fullName evidence="3">Maltose regulon periplasmic protein</fullName>
    </submittedName>
</protein>
<dbReference type="Proteomes" id="UP000250561">
    <property type="component" value="Unassembled WGS sequence"/>
</dbReference>
<evidence type="ECO:0000256" key="1">
    <source>
        <dbReference type="SAM" id="MobiDB-lite"/>
    </source>
</evidence>
<sequence>MKMNKSLIALCLSAGLLASAPGISLADVNYVPQNTSDAPAIPSAALQQLTWTPVDQSKNPDHPTGDRRPTTERSRHQWSGCCVQRPGKHWRTDPDADQRSEQTNQRFCAERADS</sequence>
<feature type="signal peptide" evidence="2">
    <location>
        <begin position="1"/>
        <end position="26"/>
    </location>
</feature>
<gene>
    <name evidence="3" type="primary">malM_1</name>
    <name evidence="3" type="ORF">NCTC11126_02088</name>
</gene>
<evidence type="ECO:0000256" key="2">
    <source>
        <dbReference type="SAM" id="SignalP"/>
    </source>
</evidence>
<feature type="chain" id="PRO_5015920799" evidence="2">
    <location>
        <begin position="27"/>
        <end position="114"/>
    </location>
</feature>
<feature type="compositionally biased region" description="Basic and acidic residues" evidence="1">
    <location>
        <begin position="58"/>
        <end position="75"/>
    </location>
</feature>
<name>A0A2X1J6G1_ECOLX</name>
<evidence type="ECO:0000313" key="4">
    <source>
        <dbReference type="Proteomes" id="UP000250561"/>
    </source>
</evidence>
<feature type="compositionally biased region" description="Basic and acidic residues" evidence="1">
    <location>
        <begin position="90"/>
        <end position="100"/>
    </location>
</feature>
<keyword evidence="2" id="KW-0732">Signal</keyword>
<proteinExistence type="predicted"/>
<feature type="region of interest" description="Disordered" evidence="1">
    <location>
        <begin position="51"/>
        <end position="114"/>
    </location>
</feature>
<evidence type="ECO:0000313" key="3">
    <source>
        <dbReference type="EMBL" id="SPW42570.1"/>
    </source>
</evidence>
<dbReference type="EMBL" id="UARS01000005">
    <property type="protein sequence ID" value="SPW42570.1"/>
    <property type="molecule type" value="Genomic_DNA"/>
</dbReference>